<dbReference type="InterPro" id="IPR023145">
    <property type="entry name" value="YfbU_helix-hairpin_sf"/>
</dbReference>
<dbReference type="InterPro" id="IPR023146">
    <property type="entry name" value="YfbU_alpha-helical_sf"/>
</dbReference>
<proteinExistence type="predicted"/>
<dbReference type="SUPFAM" id="SSF116960">
    <property type="entry name" value="YfbU-like"/>
    <property type="match status" value="1"/>
</dbReference>
<dbReference type="Pfam" id="PF03887">
    <property type="entry name" value="YfbU"/>
    <property type="match status" value="1"/>
</dbReference>
<dbReference type="RefSeq" id="WP_099998988.1">
    <property type="nucleotide sequence ID" value="NZ_MZMT01000017.1"/>
</dbReference>
<organism evidence="1 2">
    <name type="scientific">Phyllobacterium zundukense</name>
    <dbReference type="NCBI Taxonomy" id="1867719"/>
    <lineage>
        <taxon>Bacteria</taxon>
        <taxon>Pseudomonadati</taxon>
        <taxon>Pseudomonadota</taxon>
        <taxon>Alphaproteobacteria</taxon>
        <taxon>Hyphomicrobiales</taxon>
        <taxon>Phyllobacteriaceae</taxon>
        <taxon>Phyllobacterium</taxon>
    </lineage>
</organism>
<dbReference type="Gene3D" id="1.10.3190.10">
    <property type="entry name" value="yfbu gene product, domain 2"/>
    <property type="match status" value="1"/>
</dbReference>
<accession>A0A2N9W1E9</accession>
<sequence>MVFSFAERLVLFNQYEILKKLDPEKSSLYERHQEVVEKGLESLYEDLGISNTTVSEEAAQEVADILLLFRAIKASSNGISNNIADKTKFVGFGPTQSSGHFSYADFLSKILKFPQEISKSADNRPELQLERYRTMLKRWDEIGRKRELSADQIEHLVA</sequence>
<comment type="caution">
    <text evidence="1">The sequence shown here is derived from an EMBL/GenBank/DDBJ whole genome shotgun (WGS) entry which is preliminary data.</text>
</comment>
<evidence type="ECO:0008006" key="3">
    <source>
        <dbReference type="Google" id="ProtNLM"/>
    </source>
</evidence>
<evidence type="ECO:0000313" key="2">
    <source>
        <dbReference type="Proteomes" id="UP000232163"/>
    </source>
</evidence>
<evidence type="ECO:0000313" key="1">
    <source>
        <dbReference type="EMBL" id="PIO45567.1"/>
    </source>
</evidence>
<gene>
    <name evidence="1" type="ORF">B5P45_06050</name>
</gene>
<dbReference type="EMBL" id="MZMT01000017">
    <property type="protein sequence ID" value="PIO45567.1"/>
    <property type="molecule type" value="Genomic_DNA"/>
</dbReference>
<dbReference type="AlphaFoldDB" id="A0A2N9W1E9"/>
<dbReference type="InterPro" id="IPR005587">
    <property type="entry name" value="UPF0304_YfbU"/>
</dbReference>
<name>A0A2N9W1E9_9HYPH</name>
<protein>
    <recommendedName>
        <fullName evidence="3">YfbU family protein</fullName>
    </recommendedName>
</protein>
<keyword evidence="2" id="KW-1185">Reference proteome</keyword>
<reference evidence="1 2" key="1">
    <citation type="journal article" date="2017" name="Int J Environ Stud">
        <title>Does the Miocene-Pliocene relict legume Oxytropis triphylla form nitrogen-fixing nodules with a combination of bacterial strains?</title>
        <authorList>
            <person name="Safronova V."/>
            <person name="Belimov A."/>
            <person name="Sazanova A."/>
            <person name="Kuznetsova I."/>
            <person name="Popova J."/>
            <person name="Andronov E."/>
            <person name="Verkhozina A."/>
            <person name="Tikhonovich I."/>
        </authorList>
    </citation>
    <scope>NUCLEOTIDE SEQUENCE [LARGE SCALE GENOMIC DNA]</scope>
    <source>
        <strain evidence="1 2">Tri-38</strain>
    </source>
</reference>
<dbReference type="Gene3D" id="1.10.287.680">
    <property type="entry name" value="Helix hairpin bin"/>
    <property type="match status" value="1"/>
</dbReference>
<dbReference type="Proteomes" id="UP000232163">
    <property type="component" value="Unassembled WGS sequence"/>
</dbReference>